<organism evidence="2">
    <name type="scientific">Laccaria bicolor (strain S238N-H82 / ATCC MYA-4686)</name>
    <name type="common">Bicoloured deceiver</name>
    <name type="synonym">Laccaria laccata var. bicolor</name>
    <dbReference type="NCBI Taxonomy" id="486041"/>
    <lineage>
        <taxon>Eukaryota</taxon>
        <taxon>Fungi</taxon>
        <taxon>Dikarya</taxon>
        <taxon>Basidiomycota</taxon>
        <taxon>Agaricomycotina</taxon>
        <taxon>Agaricomycetes</taxon>
        <taxon>Agaricomycetidae</taxon>
        <taxon>Agaricales</taxon>
        <taxon>Agaricineae</taxon>
        <taxon>Hydnangiaceae</taxon>
        <taxon>Laccaria</taxon>
    </lineage>
</organism>
<name>B0DPE6_LACBS</name>
<protein>
    <submittedName>
        <fullName evidence="1">Predicted protein</fullName>
    </submittedName>
</protein>
<reference evidence="1 2" key="1">
    <citation type="journal article" date="2008" name="Nature">
        <title>The genome of Laccaria bicolor provides insights into mycorrhizal symbiosis.</title>
        <authorList>
            <person name="Martin F."/>
            <person name="Aerts A."/>
            <person name="Ahren D."/>
            <person name="Brun A."/>
            <person name="Danchin E.G.J."/>
            <person name="Duchaussoy F."/>
            <person name="Gibon J."/>
            <person name="Kohler A."/>
            <person name="Lindquist E."/>
            <person name="Pereda V."/>
            <person name="Salamov A."/>
            <person name="Shapiro H.J."/>
            <person name="Wuyts J."/>
            <person name="Blaudez D."/>
            <person name="Buee M."/>
            <person name="Brokstein P."/>
            <person name="Canbaeck B."/>
            <person name="Cohen D."/>
            <person name="Courty P.E."/>
            <person name="Coutinho P.M."/>
            <person name="Delaruelle C."/>
            <person name="Detter J.C."/>
            <person name="Deveau A."/>
            <person name="DiFazio S."/>
            <person name="Duplessis S."/>
            <person name="Fraissinet-Tachet L."/>
            <person name="Lucic E."/>
            <person name="Frey-Klett P."/>
            <person name="Fourrey C."/>
            <person name="Feussner I."/>
            <person name="Gay G."/>
            <person name="Grimwood J."/>
            <person name="Hoegger P.J."/>
            <person name="Jain P."/>
            <person name="Kilaru S."/>
            <person name="Labbe J."/>
            <person name="Lin Y.C."/>
            <person name="Legue V."/>
            <person name="Le Tacon F."/>
            <person name="Marmeisse R."/>
            <person name="Melayah D."/>
            <person name="Montanini B."/>
            <person name="Muratet M."/>
            <person name="Nehls U."/>
            <person name="Niculita-Hirzel H."/>
            <person name="Oudot-Le Secq M.P."/>
            <person name="Peter M."/>
            <person name="Quesneville H."/>
            <person name="Rajashekar B."/>
            <person name="Reich M."/>
            <person name="Rouhier N."/>
            <person name="Schmutz J."/>
            <person name="Yin T."/>
            <person name="Chalot M."/>
            <person name="Henrissat B."/>
            <person name="Kuees U."/>
            <person name="Lucas S."/>
            <person name="Van de Peer Y."/>
            <person name="Podila G.K."/>
            <person name="Polle A."/>
            <person name="Pukkila P.J."/>
            <person name="Richardson P.M."/>
            <person name="Rouze P."/>
            <person name="Sanders I.R."/>
            <person name="Stajich J.E."/>
            <person name="Tunlid A."/>
            <person name="Tuskan G."/>
            <person name="Grigoriev I.V."/>
        </authorList>
    </citation>
    <scope>NUCLEOTIDE SEQUENCE [LARGE SCALE GENOMIC DNA]</scope>
    <source>
        <strain evidence="2">S238N-H82 / ATCC MYA-4686</strain>
    </source>
</reference>
<evidence type="ECO:0000313" key="2">
    <source>
        <dbReference type="Proteomes" id="UP000001194"/>
    </source>
</evidence>
<dbReference type="OrthoDB" id="3130124at2759"/>
<sequence>MLDVADIRGWVKLKKTSSGRGTRRARCAPISSRPTQTGAAYTPIFSFLANLAANKVPNPIMRVDTVPRCLADTIPPARLRSRRRLVKSGVGLDRGVWRGFEGFSRKLWAQRVNQEESHAYKDSTPPLRNPAVAWTSLPDLPLLPAMETQSKGHLRQRSLELEAVEIERRRVIVWVLAFIGRMPKCIASDPTILFALLSICKARLSYPLVTTLHTDRGDSLVKLHRPWSSACFTSFIGTSSWEGWRIDIFDFSSDSTTPNFADLHDCIVFRVHHLHPFVHRPAKGILPWRKLESQSCRVGITPSVLVPQHQCNLQLVIALSFVHHHDSHNLYPFVRRLKKEGQQVPSSWIRSSPVAAGKPHVHRSSDRLRPACGCSAILFHRSSELLNNLLIDDPLRPWPCPKLSKGWNQRL</sequence>
<dbReference type="AlphaFoldDB" id="B0DPE6"/>
<dbReference type="Proteomes" id="UP000001194">
    <property type="component" value="Unassembled WGS sequence"/>
</dbReference>
<evidence type="ECO:0000313" key="1">
    <source>
        <dbReference type="EMBL" id="EDR03669.1"/>
    </source>
</evidence>
<proteinExistence type="predicted"/>
<dbReference type="EMBL" id="DS547123">
    <property type="protein sequence ID" value="EDR03669.1"/>
    <property type="molecule type" value="Genomic_DNA"/>
</dbReference>
<dbReference type="InParanoid" id="B0DPE6"/>
<keyword evidence="2" id="KW-1185">Reference proteome</keyword>
<gene>
    <name evidence="1" type="ORF">LACBIDRAFT_331418</name>
</gene>
<dbReference type="GeneID" id="6081439"/>
<dbReference type="RefSeq" id="XP_001885817.1">
    <property type="nucleotide sequence ID" value="XM_001885782.1"/>
</dbReference>
<dbReference type="HOGENOM" id="CLU_669150_0_0_1"/>
<dbReference type="KEGG" id="lbc:LACBIDRAFT_331418"/>
<accession>B0DPE6</accession>